<evidence type="ECO:0000313" key="2">
    <source>
        <dbReference type="EMBL" id="CAG6701820.1"/>
    </source>
</evidence>
<dbReference type="EMBL" id="HBUF01340133">
    <property type="protein sequence ID" value="CAG6701820.1"/>
    <property type="molecule type" value="Transcribed_RNA"/>
</dbReference>
<sequence>MYSLVRIVWSALEMIAFFSGVSIVRVERPHNMVLNVHTIWCETSTQYGVDQYGWVSIDRNSKDRSGLCLGSFVFPKAALCVCLRHKPQMSSKSIESSII</sequence>
<organism evidence="2">
    <name type="scientific">Cacopsylla melanoneura</name>
    <dbReference type="NCBI Taxonomy" id="428564"/>
    <lineage>
        <taxon>Eukaryota</taxon>
        <taxon>Metazoa</taxon>
        <taxon>Ecdysozoa</taxon>
        <taxon>Arthropoda</taxon>
        <taxon>Hexapoda</taxon>
        <taxon>Insecta</taxon>
        <taxon>Pterygota</taxon>
        <taxon>Neoptera</taxon>
        <taxon>Paraneoptera</taxon>
        <taxon>Hemiptera</taxon>
        <taxon>Sternorrhyncha</taxon>
        <taxon>Psylloidea</taxon>
        <taxon>Psyllidae</taxon>
        <taxon>Psyllinae</taxon>
        <taxon>Cacopsylla</taxon>
    </lineage>
</organism>
<feature type="chain" id="PRO_5034321799" description="Secreted protein" evidence="1">
    <location>
        <begin position="27"/>
        <end position="99"/>
    </location>
</feature>
<feature type="signal peptide" evidence="1">
    <location>
        <begin position="1"/>
        <end position="26"/>
    </location>
</feature>
<evidence type="ECO:0000256" key="1">
    <source>
        <dbReference type="SAM" id="SignalP"/>
    </source>
</evidence>
<name>A0A8D8UBZ2_9HEMI</name>
<dbReference type="AlphaFoldDB" id="A0A8D8UBZ2"/>
<protein>
    <recommendedName>
        <fullName evidence="3">Secreted protein</fullName>
    </recommendedName>
</protein>
<reference evidence="2" key="1">
    <citation type="submission" date="2021-05" db="EMBL/GenBank/DDBJ databases">
        <authorList>
            <person name="Alioto T."/>
            <person name="Alioto T."/>
            <person name="Gomez Garrido J."/>
        </authorList>
    </citation>
    <scope>NUCLEOTIDE SEQUENCE</scope>
</reference>
<proteinExistence type="predicted"/>
<accession>A0A8D8UBZ2</accession>
<keyword evidence="1" id="KW-0732">Signal</keyword>
<evidence type="ECO:0008006" key="3">
    <source>
        <dbReference type="Google" id="ProtNLM"/>
    </source>
</evidence>